<sequence>MIQTKIIQTQMDVLTVYEDGSLLTLSVGQSQNYLAHLVKKLFNGSFLYQVWILLSAPLA</sequence>
<dbReference type="Proteomes" id="UP000177039">
    <property type="component" value="Unassembled WGS sequence"/>
</dbReference>
<gene>
    <name evidence="1" type="ORF">A3B54_00270</name>
</gene>
<protein>
    <submittedName>
        <fullName evidence="1">Uncharacterized protein</fullName>
    </submittedName>
</protein>
<accession>A0A1F5H2Y7</accession>
<reference evidence="1 2" key="1">
    <citation type="journal article" date="2016" name="Nat. Commun.">
        <title>Thousands of microbial genomes shed light on interconnected biogeochemical processes in an aquifer system.</title>
        <authorList>
            <person name="Anantharaman K."/>
            <person name="Brown C.T."/>
            <person name="Hug L.A."/>
            <person name="Sharon I."/>
            <person name="Castelle C.J."/>
            <person name="Probst A.J."/>
            <person name="Thomas B.C."/>
            <person name="Singh A."/>
            <person name="Wilkins M.J."/>
            <person name="Karaoz U."/>
            <person name="Brodie E.L."/>
            <person name="Williams K.H."/>
            <person name="Hubbard S.S."/>
            <person name="Banfield J.F."/>
        </authorList>
    </citation>
    <scope>NUCLEOTIDE SEQUENCE [LARGE SCALE GENOMIC DNA]</scope>
</reference>
<name>A0A1F5H2Y7_9BACT</name>
<evidence type="ECO:0000313" key="2">
    <source>
        <dbReference type="Proteomes" id="UP000177039"/>
    </source>
</evidence>
<proteinExistence type="predicted"/>
<organism evidence="1 2">
    <name type="scientific">Candidatus Curtissbacteria bacterium RIFCSPLOWO2_01_FULL_42_50</name>
    <dbReference type="NCBI Taxonomy" id="1797730"/>
    <lineage>
        <taxon>Bacteria</taxon>
        <taxon>Candidatus Curtissiibacteriota</taxon>
    </lineage>
</organism>
<dbReference type="EMBL" id="MFBT01000035">
    <property type="protein sequence ID" value="OGD98522.1"/>
    <property type="molecule type" value="Genomic_DNA"/>
</dbReference>
<comment type="caution">
    <text evidence="1">The sequence shown here is derived from an EMBL/GenBank/DDBJ whole genome shotgun (WGS) entry which is preliminary data.</text>
</comment>
<dbReference type="AlphaFoldDB" id="A0A1F5H2Y7"/>
<evidence type="ECO:0000313" key="1">
    <source>
        <dbReference type="EMBL" id="OGD98522.1"/>
    </source>
</evidence>